<protein>
    <submittedName>
        <fullName evidence="1">Uncharacterized protein</fullName>
    </submittedName>
</protein>
<accession>G2YCY7</accession>
<dbReference type="InParanoid" id="G2YCY7"/>
<dbReference type="Proteomes" id="UP000008177">
    <property type="component" value="Unplaced contigs"/>
</dbReference>
<reference evidence="2" key="1">
    <citation type="journal article" date="2011" name="PLoS Genet.">
        <title>Genomic analysis of the necrotrophic fungal pathogens Sclerotinia sclerotiorum and Botrytis cinerea.</title>
        <authorList>
            <person name="Amselem J."/>
            <person name="Cuomo C.A."/>
            <person name="van Kan J.A."/>
            <person name="Viaud M."/>
            <person name="Benito E.P."/>
            <person name="Couloux A."/>
            <person name="Coutinho P.M."/>
            <person name="de Vries R.P."/>
            <person name="Dyer P.S."/>
            <person name="Fillinger S."/>
            <person name="Fournier E."/>
            <person name="Gout L."/>
            <person name="Hahn M."/>
            <person name="Kohn L."/>
            <person name="Lapalu N."/>
            <person name="Plummer K.M."/>
            <person name="Pradier J.M."/>
            <person name="Quevillon E."/>
            <person name="Sharon A."/>
            <person name="Simon A."/>
            <person name="ten Have A."/>
            <person name="Tudzynski B."/>
            <person name="Tudzynski P."/>
            <person name="Wincker P."/>
            <person name="Andrew M."/>
            <person name="Anthouard V."/>
            <person name="Beever R.E."/>
            <person name="Beffa R."/>
            <person name="Benoit I."/>
            <person name="Bouzid O."/>
            <person name="Brault B."/>
            <person name="Chen Z."/>
            <person name="Choquer M."/>
            <person name="Collemare J."/>
            <person name="Cotton P."/>
            <person name="Danchin E.G."/>
            <person name="Da Silva C."/>
            <person name="Gautier A."/>
            <person name="Giraud C."/>
            <person name="Giraud T."/>
            <person name="Gonzalez C."/>
            <person name="Grossetete S."/>
            <person name="Guldener U."/>
            <person name="Henrissat B."/>
            <person name="Howlett B.J."/>
            <person name="Kodira C."/>
            <person name="Kretschmer M."/>
            <person name="Lappartient A."/>
            <person name="Leroch M."/>
            <person name="Levis C."/>
            <person name="Mauceli E."/>
            <person name="Neuveglise C."/>
            <person name="Oeser B."/>
            <person name="Pearson M."/>
            <person name="Poulain J."/>
            <person name="Poussereau N."/>
            <person name="Quesneville H."/>
            <person name="Rascle C."/>
            <person name="Schumacher J."/>
            <person name="Segurens B."/>
            <person name="Sexton A."/>
            <person name="Silva E."/>
            <person name="Sirven C."/>
            <person name="Soanes D.M."/>
            <person name="Talbot N.J."/>
            <person name="Templeton M."/>
            <person name="Yandava C."/>
            <person name="Yarden O."/>
            <person name="Zeng Q."/>
            <person name="Rollins J.A."/>
            <person name="Lebrun M.H."/>
            <person name="Dickman M."/>
        </authorList>
    </citation>
    <scope>NUCLEOTIDE SEQUENCE [LARGE SCALE GENOMIC DNA]</scope>
    <source>
        <strain evidence="2">T4</strain>
    </source>
</reference>
<sequence length="40" mass="4608">MAFKRCPARSNRRDGRQAYNMMLLHYPLHYAAHCNANASA</sequence>
<dbReference type="HOGENOM" id="CLU_3299271_0_0_1"/>
<organism evidence="1 2">
    <name type="scientific">Botryotinia fuckeliana (strain T4)</name>
    <name type="common">Noble rot fungus</name>
    <name type="synonym">Botrytis cinerea</name>
    <dbReference type="NCBI Taxonomy" id="999810"/>
    <lineage>
        <taxon>Eukaryota</taxon>
        <taxon>Fungi</taxon>
        <taxon>Dikarya</taxon>
        <taxon>Ascomycota</taxon>
        <taxon>Pezizomycotina</taxon>
        <taxon>Leotiomycetes</taxon>
        <taxon>Helotiales</taxon>
        <taxon>Sclerotiniaceae</taxon>
        <taxon>Botrytis</taxon>
    </lineage>
</organism>
<gene>
    <name evidence="1" type="ORF">BofuT4_P097430.1</name>
</gene>
<evidence type="ECO:0000313" key="1">
    <source>
        <dbReference type="EMBL" id="CCD49635.1"/>
    </source>
</evidence>
<proteinExistence type="predicted"/>
<dbReference type="AlphaFoldDB" id="G2YCY7"/>
<name>G2YCY7_BOTF4</name>
<evidence type="ECO:0000313" key="2">
    <source>
        <dbReference type="Proteomes" id="UP000008177"/>
    </source>
</evidence>
<dbReference type="EMBL" id="FQ790320">
    <property type="protein sequence ID" value="CCD49635.1"/>
    <property type="molecule type" value="Genomic_DNA"/>
</dbReference>